<dbReference type="EMBL" id="JADIMZ010000075">
    <property type="protein sequence ID" value="MBO8432633.1"/>
    <property type="molecule type" value="Genomic_DNA"/>
</dbReference>
<accession>A0A9D9DSC6</accession>
<evidence type="ECO:0000259" key="1">
    <source>
        <dbReference type="Pfam" id="PF07715"/>
    </source>
</evidence>
<evidence type="ECO:0000313" key="2">
    <source>
        <dbReference type="EMBL" id="MBO8432633.1"/>
    </source>
</evidence>
<reference evidence="2" key="1">
    <citation type="submission" date="2020-10" db="EMBL/GenBank/DDBJ databases">
        <authorList>
            <person name="Gilroy R."/>
        </authorList>
    </citation>
    <scope>NUCLEOTIDE SEQUENCE</scope>
    <source>
        <strain evidence="2">2889</strain>
    </source>
</reference>
<dbReference type="SUPFAM" id="SSF56935">
    <property type="entry name" value="Porins"/>
    <property type="match status" value="1"/>
</dbReference>
<dbReference type="Gene3D" id="2.170.130.10">
    <property type="entry name" value="TonB-dependent receptor, plug domain"/>
    <property type="match status" value="1"/>
</dbReference>
<evidence type="ECO:0000313" key="3">
    <source>
        <dbReference type="Proteomes" id="UP000823612"/>
    </source>
</evidence>
<dbReference type="Pfam" id="PF07715">
    <property type="entry name" value="Plug"/>
    <property type="match status" value="1"/>
</dbReference>
<name>A0A9D9DSC6_9BACT</name>
<keyword evidence="2" id="KW-0675">Receptor</keyword>
<dbReference type="InterPro" id="IPR008969">
    <property type="entry name" value="CarboxyPept-like_regulatory"/>
</dbReference>
<dbReference type="SUPFAM" id="SSF49464">
    <property type="entry name" value="Carboxypeptidase regulatory domain-like"/>
    <property type="match status" value="1"/>
</dbReference>
<dbReference type="InterPro" id="IPR012910">
    <property type="entry name" value="Plug_dom"/>
</dbReference>
<feature type="domain" description="TonB-dependent receptor plug" evidence="1">
    <location>
        <begin position="164"/>
        <end position="241"/>
    </location>
</feature>
<organism evidence="2 3">
    <name type="scientific">Candidatus Pullibacteroides excrementavium</name>
    <dbReference type="NCBI Taxonomy" id="2840905"/>
    <lineage>
        <taxon>Bacteria</taxon>
        <taxon>Pseudomonadati</taxon>
        <taxon>Bacteroidota</taxon>
        <taxon>Bacteroidia</taxon>
        <taxon>Bacteroidales</taxon>
        <taxon>Candidatus Pullibacteroides</taxon>
    </lineage>
</organism>
<comment type="caution">
    <text evidence="2">The sequence shown here is derived from an EMBL/GenBank/DDBJ whole genome shotgun (WGS) entry which is preliminary data.</text>
</comment>
<dbReference type="Proteomes" id="UP000823612">
    <property type="component" value="Unassembled WGS sequence"/>
</dbReference>
<sequence>MNKLETMAAGMCRKLSAWAVLFLVCGLLVPIQIQAQEKNVQTVDKAWLQGRITDASGTGIPVVAVGIINLERPIGTVTDEKGLYRLQVPAGSVLELSFSHTSYHPIRKEIKLLPGENRTLDVKMQEAAIEMDEVKVEGSRERGSGYVSISPLEVQSLPSITGGVEGLLTALPGVHNNNELSSQYSVRGGNFDENLVYVNGIEVYRPFLTRSGEQEGLSFINPDLVQNLTFSSGGFDAKYGDKMSSVLDIQYKTPTRFAGSFGINFMGGHLHLEGASKNQKFTYLVGLRQRNSQWVLKGLDKSGQYKPSFTDFQALLSYQIDGKNKLELLGNIAHNRYKFTPQSQETRFGSMGDVKAFWVDFDGFELDRFTTYFGALSWTHQQDSKTRHRVTYSFFNTVESENFDIEGFYRLSEISDDGQGGYMEGETLGTGHYMDHARNYLNGLVTSLDYQGSVQTRPAFVQWGFKYQYEDIIDHLNEWHMEDSAGYNLPIEHPEPGTANPPLTPPSLQEVYKAQHHTRSHRFNAFAQAHFDFNSGGMYVLDAGIRFSYWTLNKEFTYSPRINFNINPQWEREVHFRIALGHYAQPPFYKELRDIYGKLHTDVKAQKAIHAVFGSDIYFRIWDRPFKLTAEAYYKYLYDLNPYEIDNVRIRYMANNNGEGYAAGVDLRFDGEFVPGVNSWVSLSFMNTRENITYYDADGVARQTGWIPRPTNQLFSLNLYVQDYLDFLFKDKNLQKAFKVYLNAVYATGLPSGDSERLEHPEQLVGRKTKLPDYKRVDLGLAFRLKGEERKFKNRKNPLNYLKEAWLTLELYNMFQMRNTISYMWIPTVDGISYAVPNTLTPLQVNLKLDITF</sequence>
<dbReference type="Pfam" id="PF13715">
    <property type="entry name" value="CarbopepD_reg_2"/>
    <property type="match status" value="1"/>
</dbReference>
<gene>
    <name evidence="2" type="ORF">IAB08_05015</name>
</gene>
<dbReference type="AlphaFoldDB" id="A0A9D9DSC6"/>
<reference evidence="2" key="2">
    <citation type="journal article" date="2021" name="PeerJ">
        <title>Extensive microbial diversity within the chicken gut microbiome revealed by metagenomics and culture.</title>
        <authorList>
            <person name="Gilroy R."/>
            <person name="Ravi A."/>
            <person name="Getino M."/>
            <person name="Pursley I."/>
            <person name="Horton D.L."/>
            <person name="Alikhan N.F."/>
            <person name="Baker D."/>
            <person name="Gharbi K."/>
            <person name="Hall N."/>
            <person name="Watson M."/>
            <person name="Adriaenssens E.M."/>
            <person name="Foster-Nyarko E."/>
            <person name="Jarju S."/>
            <person name="Secka A."/>
            <person name="Antonio M."/>
            <person name="Oren A."/>
            <person name="Chaudhuri R.R."/>
            <person name="La Ragione R."/>
            <person name="Hildebrand F."/>
            <person name="Pallen M.J."/>
        </authorList>
    </citation>
    <scope>NUCLEOTIDE SEQUENCE</scope>
    <source>
        <strain evidence="2">2889</strain>
    </source>
</reference>
<dbReference type="Gene3D" id="2.60.40.1120">
    <property type="entry name" value="Carboxypeptidase-like, regulatory domain"/>
    <property type="match status" value="1"/>
</dbReference>
<proteinExistence type="predicted"/>
<protein>
    <submittedName>
        <fullName evidence="2">TonB-dependent receptor</fullName>
    </submittedName>
</protein>
<dbReference type="InterPro" id="IPR037066">
    <property type="entry name" value="Plug_dom_sf"/>
</dbReference>